<evidence type="ECO:0000313" key="3">
    <source>
        <dbReference type="Proteomes" id="UP000194218"/>
    </source>
</evidence>
<dbReference type="Proteomes" id="UP000194218">
    <property type="component" value="Chromosome"/>
</dbReference>
<sequence length="83" mass="9556">MAALFRRTTAGRSGEWYYCLRHRAVEEGPDCPAQDRFGPYPTRTEAEHAMDTARERNEAWRKDPRWRDDEDDDEDGNGGPAAV</sequence>
<evidence type="ECO:0000313" key="2">
    <source>
        <dbReference type="EMBL" id="ARQ71134.1"/>
    </source>
</evidence>
<gene>
    <name evidence="2" type="ORF">CAG99_21990</name>
</gene>
<proteinExistence type="predicted"/>
<organism evidence="2 3">
    <name type="scientific">Streptomyces marincola</name>
    <dbReference type="NCBI Taxonomy" id="2878388"/>
    <lineage>
        <taxon>Bacteria</taxon>
        <taxon>Bacillati</taxon>
        <taxon>Actinomycetota</taxon>
        <taxon>Actinomycetes</taxon>
        <taxon>Kitasatosporales</taxon>
        <taxon>Streptomycetaceae</taxon>
        <taxon>Streptomyces</taxon>
    </lineage>
</organism>
<dbReference type="OrthoDB" id="3268477at2"/>
<evidence type="ECO:0000256" key="1">
    <source>
        <dbReference type="SAM" id="MobiDB-lite"/>
    </source>
</evidence>
<dbReference type="KEGG" id="smao:CAG99_21990"/>
<feature type="compositionally biased region" description="Basic and acidic residues" evidence="1">
    <location>
        <begin position="44"/>
        <end position="68"/>
    </location>
</feature>
<feature type="region of interest" description="Disordered" evidence="1">
    <location>
        <begin position="28"/>
        <end position="83"/>
    </location>
</feature>
<accession>A0A1W7D283</accession>
<dbReference type="AlphaFoldDB" id="A0A1W7D283"/>
<protein>
    <recommendedName>
        <fullName evidence="4">SPOR domain-containing protein</fullName>
    </recommendedName>
</protein>
<dbReference type="EMBL" id="CP021121">
    <property type="protein sequence ID" value="ARQ71134.1"/>
    <property type="molecule type" value="Genomic_DNA"/>
</dbReference>
<reference evidence="2 3" key="1">
    <citation type="submission" date="2017-05" db="EMBL/GenBank/DDBJ databases">
        <title>Complete genome sequence of Streptomyces sp. SCSIO 03032 revealed the diverse biosynthetic pathways for its bioactive secondary metabolites.</title>
        <authorList>
            <person name="Ma L."/>
            <person name="Zhu Y."/>
            <person name="Zhang W."/>
            <person name="Zhang G."/>
            <person name="Tian X."/>
            <person name="Zhang S."/>
            <person name="Zhang C."/>
        </authorList>
    </citation>
    <scope>NUCLEOTIDE SEQUENCE [LARGE SCALE GENOMIC DNA]</scope>
    <source>
        <strain evidence="2 3">SCSIO 03032</strain>
    </source>
</reference>
<keyword evidence="3" id="KW-1185">Reference proteome</keyword>
<dbReference type="RefSeq" id="WP_086160975.1">
    <property type="nucleotide sequence ID" value="NZ_CP021121.1"/>
</dbReference>
<name>A0A1W7D283_9ACTN</name>
<evidence type="ECO:0008006" key="4">
    <source>
        <dbReference type="Google" id="ProtNLM"/>
    </source>
</evidence>